<dbReference type="KEGG" id="tye:THEYE_A1187"/>
<dbReference type="PATRIC" id="fig|289376.4.peg.1163"/>
<proteinExistence type="predicted"/>
<name>B5YL93_THEYD</name>
<dbReference type="STRING" id="289376.THEYE_A1187"/>
<accession>B5YL93</accession>
<dbReference type="Gene3D" id="3.40.50.1010">
    <property type="entry name" value="5'-nuclease"/>
    <property type="match status" value="1"/>
</dbReference>
<dbReference type="eggNOG" id="COG1848">
    <property type="taxonomic scope" value="Bacteria"/>
</dbReference>
<reference evidence="2 3" key="2">
    <citation type="journal article" date="2015" name="Genome Announc.">
        <title>Genome Sequence of the Sulfate-Reducing Thermophilic Bacterium Thermodesulfovibrio yellowstonii Strain DSM 11347T (Phylum Nitrospirae).</title>
        <authorList>
            <person name="Bhatnagar S."/>
            <person name="Badger J.H."/>
            <person name="Madupu R."/>
            <person name="Khouri H.M."/>
            <person name="O'Connor E.M."/>
            <person name="Robb F.T."/>
            <person name="Ward N.L."/>
            <person name="Eisen J.A."/>
        </authorList>
    </citation>
    <scope>NUCLEOTIDE SEQUENCE [LARGE SCALE GENOMIC DNA]</scope>
    <source>
        <strain evidence="3">ATCC 51303 / DSM 11347 / YP87</strain>
    </source>
</reference>
<dbReference type="OrthoDB" id="5624224at2"/>
<dbReference type="EMBL" id="CP001147">
    <property type="protein sequence ID" value="ACI20560.1"/>
    <property type="molecule type" value="Genomic_DNA"/>
</dbReference>
<organism evidence="2 3">
    <name type="scientific">Thermodesulfovibrio yellowstonii (strain ATCC 51303 / DSM 11347 / YP87)</name>
    <dbReference type="NCBI Taxonomy" id="289376"/>
    <lineage>
        <taxon>Bacteria</taxon>
        <taxon>Pseudomonadati</taxon>
        <taxon>Nitrospirota</taxon>
        <taxon>Thermodesulfovibrionia</taxon>
        <taxon>Thermodesulfovibrionales</taxon>
        <taxon>Thermodesulfovibrionaceae</taxon>
        <taxon>Thermodesulfovibrio</taxon>
    </lineage>
</organism>
<evidence type="ECO:0000313" key="3">
    <source>
        <dbReference type="Proteomes" id="UP000000718"/>
    </source>
</evidence>
<dbReference type="InParanoid" id="B5YL93"/>
<protein>
    <recommendedName>
        <fullName evidence="1">PIN domain-containing protein</fullName>
    </recommendedName>
</protein>
<dbReference type="InterPro" id="IPR002716">
    <property type="entry name" value="PIN_dom"/>
</dbReference>
<keyword evidence="3" id="KW-1185">Reference proteome</keyword>
<dbReference type="AlphaFoldDB" id="B5YL93"/>
<dbReference type="Proteomes" id="UP000000718">
    <property type="component" value="Chromosome"/>
</dbReference>
<feature type="domain" description="PIN" evidence="1">
    <location>
        <begin position="23"/>
        <end position="75"/>
    </location>
</feature>
<dbReference type="EnsemblBacteria" id="ACI20560">
    <property type="protein sequence ID" value="ACI20560"/>
    <property type="gene ID" value="THEYE_A1187"/>
</dbReference>
<reference evidence="3" key="1">
    <citation type="submission" date="2008-08" db="EMBL/GenBank/DDBJ databases">
        <title>The complete genome sequence of Thermodesulfovibrio yellowstonii strain ATCC 51303 / DSM 11347 / YP87.</title>
        <authorList>
            <person name="Dodson R.J."/>
            <person name="Durkin A.S."/>
            <person name="Wu M."/>
            <person name="Eisen J."/>
            <person name="Sutton G."/>
        </authorList>
    </citation>
    <scope>NUCLEOTIDE SEQUENCE [LARGE SCALE GENOMIC DNA]</scope>
    <source>
        <strain evidence="3">ATCC 51303 / DSM 11347 / YP87</strain>
    </source>
</reference>
<gene>
    <name evidence="2" type="ordered locus">THEYE_A1187</name>
</gene>
<dbReference type="Pfam" id="PF01850">
    <property type="entry name" value="PIN"/>
    <property type="match status" value="1"/>
</dbReference>
<sequence>MIDYENSLNPHNDIREEIEMLFFLAEEFISPDDFIFNKAKEFEATGIKPRDAIHLACALKGGANYFLTCDDKLIKKTSELKINLRVINPLKFIEEMEVK</sequence>
<dbReference type="HOGENOM" id="CLU_2319214_0_0_0"/>
<evidence type="ECO:0000259" key="1">
    <source>
        <dbReference type="Pfam" id="PF01850"/>
    </source>
</evidence>
<dbReference type="SUPFAM" id="SSF88723">
    <property type="entry name" value="PIN domain-like"/>
    <property type="match status" value="1"/>
</dbReference>
<evidence type="ECO:0000313" key="2">
    <source>
        <dbReference type="EMBL" id="ACI20560.1"/>
    </source>
</evidence>
<dbReference type="InterPro" id="IPR029060">
    <property type="entry name" value="PIN-like_dom_sf"/>
</dbReference>